<dbReference type="GeneID" id="111122781"/>
<accession>A0A8B8CX90</accession>
<gene>
    <name evidence="2 3" type="primary">LOC111122781</name>
</gene>
<evidence type="ECO:0000313" key="2">
    <source>
        <dbReference type="RefSeq" id="XP_022320418.1"/>
    </source>
</evidence>
<organism evidence="1 2">
    <name type="scientific">Crassostrea virginica</name>
    <name type="common">Eastern oyster</name>
    <dbReference type="NCBI Taxonomy" id="6565"/>
    <lineage>
        <taxon>Eukaryota</taxon>
        <taxon>Metazoa</taxon>
        <taxon>Spiralia</taxon>
        <taxon>Lophotrochozoa</taxon>
        <taxon>Mollusca</taxon>
        <taxon>Bivalvia</taxon>
        <taxon>Autobranchia</taxon>
        <taxon>Pteriomorphia</taxon>
        <taxon>Ostreida</taxon>
        <taxon>Ostreoidea</taxon>
        <taxon>Ostreidae</taxon>
        <taxon>Crassostrea</taxon>
    </lineage>
</organism>
<proteinExistence type="predicted"/>
<sequence length="102" mass="11805">MVKTLTPATSKHAEEYRKFTASISTPEVCKVFFKEESEFLQKTFPQYSSGSKLKDYINVCIEQMWLMCVQDPQMSLGFAAYMASPSTKNCTSFMRRREVLYT</sequence>
<dbReference type="RefSeq" id="XP_022320419.1">
    <property type="nucleotide sequence ID" value="XM_022464711.1"/>
</dbReference>
<dbReference type="AlphaFoldDB" id="A0A8B8CX90"/>
<keyword evidence="1" id="KW-1185">Reference proteome</keyword>
<dbReference type="RefSeq" id="XP_022320418.1">
    <property type="nucleotide sequence ID" value="XM_022464710.1"/>
</dbReference>
<reference evidence="2 3" key="1">
    <citation type="submission" date="2025-04" db="UniProtKB">
        <authorList>
            <consortium name="RefSeq"/>
        </authorList>
    </citation>
    <scope>IDENTIFICATION</scope>
    <source>
        <tissue evidence="2 3">Whole sample</tissue>
    </source>
</reference>
<evidence type="ECO:0000313" key="1">
    <source>
        <dbReference type="Proteomes" id="UP000694844"/>
    </source>
</evidence>
<dbReference type="Proteomes" id="UP000694844">
    <property type="component" value="Chromosome 3"/>
</dbReference>
<dbReference type="KEGG" id="cvn:111122781"/>
<name>A0A8B8CX90_CRAVI</name>
<protein>
    <submittedName>
        <fullName evidence="2 3">Uncharacterized protein LOC111122781</fullName>
    </submittedName>
</protein>
<evidence type="ECO:0000313" key="3">
    <source>
        <dbReference type="RefSeq" id="XP_022320419.1"/>
    </source>
</evidence>